<evidence type="ECO:0000259" key="2">
    <source>
        <dbReference type="SMART" id="SM00775"/>
    </source>
</evidence>
<dbReference type="InterPro" id="IPR026058">
    <property type="entry name" value="LIPIN"/>
</dbReference>
<feature type="region of interest" description="Disordered" evidence="1">
    <location>
        <begin position="547"/>
        <end position="704"/>
    </location>
</feature>
<feature type="compositionally biased region" description="Polar residues" evidence="1">
    <location>
        <begin position="662"/>
        <end position="672"/>
    </location>
</feature>
<keyword evidence="4" id="KW-1185">Reference proteome</keyword>
<feature type="compositionally biased region" description="Basic and acidic residues" evidence="1">
    <location>
        <begin position="635"/>
        <end position="646"/>
    </location>
</feature>
<name>A0A9W7BJY6_9STRA</name>
<accession>A0A9W7BJY6</accession>
<feature type="compositionally biased region" description="Acidic residues" evidence="1">
    <location>
        <begin position="128"/>
        <end position="154"/>
    </location>
</feature>
<dbReference type="SMART" id="SM00775">
    <property type="entry name" value="LNS2"/>
    <property type="match status" value="1"/>
</dbReference>
<feature type="compositionally biased region" description="Polar residues" evidence="1">
    <location>
        <begin position="50"/>
        <end position="68"/>
    </location>
</feature>
<feature type="compositionally biased region" description="Low complexity" evidence="1">
    <location>
        <begin position="36"/>
        <end position="49"/>
    </location>
</feature>
<dbReference type="SUPFAM" id="SSF56784">
    <property type="entry name" value="HAD-like"/>
    <property type="match status" value="1"/>
</dbReference>
<dbReference type="Pfam" id="PF08235">
    <property type="entry name" value="LNS2"/>
    <property type="match status" value="1"/>
</dbReference>
<comment type="caution">
    <text evidence="3">The sequence shown here is derived from an EMBL/GenBank/DDBJ whole genome shotgun (WGS) entry which is preliminary data.</text>
</comment>
<dbReference type="PANTHER" id="PTHR12181:SF12">
    <property type="entry name" value="PHOSPHATIDATE PHOSPHATASE"/>
    <property type="match status" value="1"/>
</dbReference>
<sequence>MSSLPPSTSPMSIPDSSSTSAVLESSSSTQPTSNRPLGGDCLDVLLVLPNPTSTESSGQPTPLSSSDWIVSLRREGRVMRYAKRGAKGMRNLAKSLGRRLSVSGPSEKDLQPTGPGEKARHTGVLQETFDDDVSDEEEDEDDDNEEDDEEEDFEMPNGEGQGSPRSEKKKMRKRDTLKAMASGFKANLKKMARPSTTRRRSVSEDDSTYSTASTNLSTSERSLPSIMNSSSSSSPTSLGTSPVKQTFIGSDSFTVHVYINSSEVTELQMRLVPPSPHAIFVHSNSTKPDPQVIHRLIESGKILKGINSVIYENIYQTNGRTKSRTCSGRIFLWNHDDLLVVSDIDGTITKSDVVGLVDSIGMDGGFGHTHNGVCEFYTELEKRDLRFVYLTSRPISLMGYTRKFISNLKQGSKKLPVGLMLCHTGSVRDVLITELVKKNPNEFKADVLRRQIVLPFAAAGRVKENKLFIAGFGNKLTDMKAYSEVGMSLDNIFIIDKKSSMLCESERAELEVEAFNAVEGGGRVNAYRRNSIIYRLPPDIALSLHEREEERRSSLSMTERSLSMGGEGGDGRDGEEGAHWADSGGGGGEGKGRLSINTDAPAPPGGGTSPKARRGSALSPKNLLRKMGTFTGRSSDSEKDKEKEPPQHPSQISPPNRKIMQRSISGRTSSFDMESDEALSSGRVRRSGSVSERMGEVRHKMKDASMDSYADGRLLMKIENSVIEERNARRARGLKEKQDRLEGLMVDALNDVE</sequence>
<organism evidence="3 4">
    <name type="scientific">Triparma verrucosa</name>
    <dbReference type="NCBI Taxonomy" id="1606542"/>
    <lineage>
        <taxon>Eukaryota</taxon>
        <taxon>Sar</taxon>
        <taxon>Stramenopiles</taxon>
        <taxon>Ochrophyta</taxon>
        <taxon>Bolidophyceae</taxon>
        <taxon>Parmales</taxon>
        <taxon>Triparmaceae</taxon>
        <taxon>Triparma</taxon>
    </lineage>
</organism>
<feature type="compositionally biased region" description="Low complexity" evidence="1">
    <location>
        <begin position="1"/>
        <end position="28"/>
    </location>
</feature>
<dbReference type="PANTHER" id="PTHR12181">
    <property type="entry name" value="LIPIN"/>
    <property type="match status" value="1"/>
</dbReference>
<protein>
    <recommendedName>
        <fullName evidence="2">LNS2/PITP domain-containing protein</fullName>
    </recommendedName>
</protein>
<dbReference type="InterPro" id="IPR031315">
    <property type="entry name" value="LNS2/PITP"/>
</dbReference>
<dbReference type="AlphaFoldDB" id="A0A9W7BJY6"/>
<feature type="compositionally biased region" description="Low complexity" evidence="1">
    <location>
        <begin position="554"/>
        <end position="563"/>
    </location>
</feature>
<proteinExistence type="predicted"/>
<feature type="compositionally biased region" description="Basic residues" evidence="1">
    <location>
        <begin position="187"/>
        <end position="200"/>
    </location>
</feature>
<dbReference type="GO" id="GO:0008195">
    <property type="term" value="F:phosphatidate phosphatase activity"/>
    <property type="evidence" value="ECO:0007669"/>
    <property type="project" value="TreeGrafter"/>
</dbReference>
<feature type="compositionally biased region" description="Basic and acidic residues" evidence="1">
    <location>
        <begin position="569"/>
        <end position="579"/>
    </location>
</feature>
<evidence type="ECO:0000313" key="3">
    <source>
        <dbReference type="EMBL" id="GMH87550.1"/>
    </source>
</evidence>
<dbReference type="InterPro" id="IPR036412">
    <property type="entry name" value="HAD-like_sf"/>
</dbReference>
<feature type="domain" description="LNS2/PITP" evidence="2">
    <location>
        <begin position="339"/>
        <end position="504"/>
    </location>
</feature>
<feature type="region of interest" description="Disordered" evidence="1">
    <location>
        <begin position="1"/>
        <end position="241"/>
    </location>
</feature>
<feature type="compositionally biased region" description="Low complexity" evidence="1">
    <location>
        <begin position="222"/>
        <end position="241"/>
    </location>
</feature>
<evidence type="ECO:0000313" key="4">
    <source>
        <dbReference type="Proteomes" id="UP001165160"/>
    </source>
</evidence>
<dbReference type="InterPro" id="IPR013209">
    <property type="entry name" value="LNS2"/>
</dbReference>
<dbReference type="EMBL" id="BRXX01000073">
    <property type="protein sequence ID" value="GMH87550.1"/>
    <property type="molecule type" value="Genomic_DNA"/>
</dbReference>
<feature type="compositionally biased region" description="Polar residues" evidence="1">
    <location>
        <begin position="208"/>
        <end position="221"/>
    </location>
</feature>
<evidence type="ECO:0000256" key="1">
    <source>
        <dbReference type="SAM" id="MobiDB-lite"/>
    </source>
</evidence>
<reference evidence="4" key="1">
    <citation type="journal article" date="2023" name="Commun. Biol.">
        <title>Genome analysis of Parmales, the sister group of diatoms, reveals the evolutionary specialization of diatoms from phago-mixotrophs to photoautotrophs.</title>
        <authorList>
            <person name="Ban H."/>
            <person name="Sato S."/>
            <person name="Yoshikawa S."/>
            <person name="Yamada K."/>
            <person name="Nakamura Y."/>
            <person name="Ichinomiya M."/>
            <person name="Sato N."/>
            <person name="Blanc-Mathieu R."/>
            <person name="Endo H."/>
            <person name="Kuwata A."/>
            <person name="Ogata H."/>
        </authorList>
    </citation>
    <scope>NUCLEOTIDE SEQUENCE [LARGE SCALE GENOMIC DNA]</scope>
    <source>
        <strain evidence="4">NIES 3699</strain>
    </source>
</reference>
<gene>
    <name evidence="3" type="ORF">TrVE_jg9515</name>
</gene>
<dbReference type="Proteomes" id="UP001165160">
    <property type="component" value="Unassembled WGS sequence"/>
</dbReference>
<feature type="compositionally biased region" description="Basic and acidic residues" evidence="1">
    <location>
        <begin position="693"/>
        <end position="704"/>
    </location>
</feature>